<feature type="domain" description="Phosphotyrosine protein phosphatase I" evidence="7">
    <location>
        <begin position="3"/>
        <end position="140"/>
    </location>
</feature>
<comment type="similarity">
    <text evidence="1">Belongs to the low molecular weight phosphotyrosine protein phosphatase family.</text>
</comment>
<reference evidence="8" key="1">
    <citation type="journal article" date="2022" name="Front. Microbiol.">
        <title>New perspectives on an old grouping: The genomic and phenotypic variability of Oxalobacter formigenes and the implications for calcium oxalate stone prevention.</title>
        <authorList>
            <person name="Chmiel J.A."/>
            <person name="Carr C."/>
            <person name="Stuivenberg G.A."/>
            <person name="Venema R."/>
            <person name="Chanyi R.M."/>
            <person name="Al K.F."/>
            <person name="Giguere D."/>
            <person name="Say H."/>
            <person name="Akouris P.P."/>
            <person name="Dominguez Romero S.A."/>
            <person name="Kwong A."/>
            <person name="Tai V."/>
            <person name="Koval S.F."/>
            <person name="Razvi H."/>
            <person name="Bjazevic J."/>
            <person name="Burton J.P."/>
        </authorList>
    </citation>
    <scope>NUCLEOTIDE SEQUENCE</scope>
    <source>
        <strain evidence="8">WoOx3</strain>
    </source>
</reference>
<keyword evidence="9" id="KW-1185">Reference proteome</keyword>
<dbReference type="SUPFAM" id="SSF52788">
    <property type="entry name" value="Phosphotyrosine protein phosphatases I"/>
    <property type="match status" value="1"/>
</dbReference>
<evidence type="ECO:0000313" key="8">
    <source>
        <dbReference type="EMBL" id="WAW09672.1"/>
    </source>
</evidence>
<evidence type="ECO:0000256" key="4">
    <source>
        <dbReference type="ARBA" id="ARBA00022912"/>
    </source>
</evidence>
<evidence type="ECO:0000313" key="9">
    <source>
        <dbReference type="Proteomes" id="UP001156215"/>
    </source>
</evidence>
<keyword evidence="4" id="KW-0904">Protein phosphatase</keyword>
<gene>
    <name evidence="8" type="ORF">NB640_10630</name>
</gene>
<dbReference type="EC" id="3.1.3.48" evidence="2"/>
<dbReference type="SMART" id="SM00226">
    <property type="entry name" value="LMWPc"/>
    <property type="match status" value="1"/>
</dbReference>
<dbReference type="PANTHER" id="PTHR11717">
    <property type="entry name" value="LOW MOLECULAR WEIGHT PROTEIN TYROSINE PHOSPHATASE"/>
    <property type="match status" value="1"/>
</dbReference>
<dbReference type="Pfam" id="PF01451">
    <property type="entry name" value="LMWPc"/>
    <property type="match status" value="1"/>
</dbReference>
<dbReference type="InterPro" id="IPR036196">
    <property type="entry name" value="Ptyr_pPase_sf"/>
</dbReference>
<dbReference type="RefSeq" id="WP_269308676.1">
    <property type="nucleotide sequence ID" value="NZ_CP098242.1"/>
</dbReference>
<dbReference type="Gene3D" id="3.40.50.2300">
    <property type="match status" value="1"/>
</dbReference>
<evidence type="ECO:0000256" key="5">
    <source>
        <dbReference type="ARBA" id="ARBA00051722"/>
    </source>
</evidence>
<evidence type="ECO:0000256" key="3">
    <source>
        <dbReference type="ARBA" id="ARBA00022801"/>
    </source>
</evidence>
<keyword evidence="3" id="KW-0378">Hydrolase</keyword>
<dbReference type="EMBL" id="CP098242">
    <property type="protein sequence ID" value="WAW09672.1"/>
    <property type="molecule type" value="Genomic_DNA"/>
</dbReference>
<evidence type="ECO:0000256" key="6">
    <source>
        <dbReference type="PIRSR" id="PIRSR617867-1"/>
    </source>
</evidence>
<dbReference type="PANTHER" id="PTHR11717:SF31">
    <property type="entry name" value="LOW MOLECULAR WEIGHT PROTEIN-TYROSINE-PHOSPHATASE ETP-RELATED"/>
    <property type="match status" value="1"/>
</dbReference>
<dbReference type="InterPro" id="IPR023485">
    <property type="entry name" value="Ptyr_pPase"/>
</dbReference>
<dbReference type="GO" id="GO:0004725">
    <property type="term" value="F:protein tyrosine phosphatase activity"/>
    <property type="evidence" value="ECO:0007669"/>
    <property type="project" value="UniProtKB-EC"/>
</dbReference>
<dbReference type="AlphaFoldDB" id="A0A9E9P295"/>
<dbReference type="Proteomes" id="UP001156215">
    <property type="component" value="Chromosome"/>
</dbReference>
<dbReference type="InterPro" id="IPR050438">
    <property type="entry name" value="LMW_PTPase"/>
</dbReference>
<organism evidence="8 9">
    <name type="scientific">Oxalobacter vibrioformis</name>
    <dbReference type="NCBI Taxonomy" id="933080"/>
    <lineage>
        <taxon>Bacteria</taxon>
        <taxon>Pseudomonadati</taxon>
        <taxon>Pseudomonadota</taxon>
        <taxon>Betaproteobacteria</taxon>
        <taxon>Burkholderiales</taxon>
        <taxon>Oxalobacteraceae</taxon>
        <taxon>Oxalobacter</taxon>
    </lineage>
</organism>
<dbReference type="InterPro" id="IPR017867">
    <property type="entry name" value="Tyr_phospatase_low_mol_wt"/>
</dbReference>
<accession>A0A9E9P295</accession>
<dbReference type="PRINTS" id="PR00719">
    <property type="entry name" value="LMWPTPASE"/>
</dbReference>
<evidence type="ECO:0000256" key="2">
    <source>
        <dbReference type="ARBA" id="ARBA00013064"/>
    </source>
</evidence>
<evidence type="ECO:0000256" key="1">
    <source>
        <dbReference type="ARBA" id="ARBA00011063"/>
    </source>
</evidence>
<dbReference type="KEGG" id="ovb:NB640_10630"/>
<dbReference type="CDD" id="cd16343">
    <property type="entry name" value="LMWPTP"/>
    <property type="match status" value="1"/>
</dbReference>
<feature type="active site" description="Nucleophile" evidence="6">
    <location>
        <position position="9"/>
    </location>
</feature>
<sequence>MINNILVLCLGNICRSPMAEGLLKEKFPEKTISSAGLRGMTGWTADPSSIRIMQEHGIDITSHRARNLTREMIEQANLILTMEEQQTRTVESRFPEAQGKVMRLGEYGRYDIADPFNRSIEFFMKTYELIEQGVDQLISNKPDLNA</sequence>
<name>A0A9E9P295_9BURK</name>
<evidence type="ECO:0000259" key="7">
    <source>
        <dbReference type="SMART" id="SM00226"/>
    </source>
</evidence>
<comment type="catalytic activity">
    <reaction evidence="5">
        <text>O-phospho-L-tyrosyl-[protein] + H2O = L-tyrosyl-[protein] + phosphate</text>
        <dbReference type="Rhea" id="RHEA:10684"/>
        <dbReference type="Rhea" id="RHEA-COMP:10136"/>
        <dbReference type="Rhea" id="RHEA-COMP:20101"/>
        <dbReference type="ChEBI" id="CHEBI:15377"/>
        <dbReference type="ChEBI" id="CHEBI:43474"/>
        <dbReference type="ChEBI" id="CHEBI:46858"/>
        <dbReference type="ChEBI" id="CHEBI:61978"/>
        <dbReference type="EC" id="3.1.3.48"/>
    </reaction>
</comment>
<proteinExistence type="inferred from homology"/>
<feature type="active site" evidence="6">
    <location>
        <position position="15"/>
    </location>
</feature>
<feature type="active site" description="Proton donor" evidence="6">
    <location>
        <position position="114"/>
    </location>
</feature>
<protein>
    <recommendedName>
        <fullName evidence="2">protein-tyrosine-phosphatase</fullName>
        <ecNumber evidence="2">3.1.3.48</ecNumber>
    </recommendedName>
</protein>